<reference evidence="1 2" key="1">
    <citation type="submission" date="2018-09" db="EMBL/GenBank/DDBJ databases">
        <title>Genome sequencing of strain 6GH32-13.</title>
        <authorList>
            <person name="Weon H.-Y."/>
            <person name="Heo J."/>
            <person name="Kwon S.-W."/>
        </authorList>
    </citation>
    <scope>NUCLEOTIDE SEQUENCE [LARGE SCALE GENOMIC DNA]</scope>
    <source>
        <strain evidence="1 2">5GH32-13</strain>
    </source>
</reference>
<evidence type="ECO:0000313" key="2">
    <source>
        <dbReference type="Proteomes" id="UP000263900"/>
    </source>
</evidence>
<proteinExistence type="predicted"/>
<dbReference type="AlphaFoldDB" id="A0A3B7MV92"/>
<name>A0A3B7MV92_9BACT</name>
<evidence type="ECO:0000313" key="1">
    <source>
        <dbReference type="EMBL" id="AXY75555.1"/>
    </source>
</evidence>
<gene>
    <name evidence="1" type="ORF">D3H65_16915</name>
</gene>
<dbReference type="KEGG" id="pseg:D3H65_16915"/>
<organism evidence="1 2">
    <name type="scientific">Paraflavitalea soli</name>
    <dbReference type="NCBI Taxonomy" id="2315862"/>
    <lineage>
        <taxon>Bacteria</taxon>
        <taxon>Pseudomonadati</taxon>
        <taxon>Bacteroidota</taxon>
        <taxon>Chitinophagia</taxon>
        <taxon>Chitinophagales</taxon>
        <taxon>Chitinophagaceae</taxon>
        <taxon>Paraflavitalea</taxon>
    </lineage>
</organism>
<keyword evidence="2" id="KW-1185">Reference proteome</keyword>
<evidence type="ECO:0008006" key="3">
    <source>
        <dbReference type="Google" id="ProtNLM"/>
    </source>
</evidence>
<protein>
    <recommendedName>
        <fullName evidence="3">DegT/DnrJ/EryC1/StrS aminotransferase family protein</fullName>
    </recommendedName>
</protein>
<dbReference type="OrthoDB" id="8955051at2"/>
<dbReference type="SUPFAM" id="SSF53383">
    <property type="entry name" value="PLP-dependent transferases"/>
    <property type="match status" value="1"/>
</dbReference>
<sequence>MNPIGGYYGLELPKGAFSWHNTPYTFKSGRSSLHYILQLTKPSLVYIPFYTCNGLLDSFEASNTNYLFYEINHLLEPDELPDLSPNEYFLYINYFDVKREFIGTLSEKYGDKLIVDCTQAFFMKGNGRSWFFNSCRKYFGVPDGSYLYMPNHIHSNLPAVKNEQYIVSHLVSRFNGHAREGYLSFLENEVLCGPEIAGMSKLSEYLLSHINYEEVIDIRYANYNYLDTVFTEQHLFPPEPCDECVPMVYPVLLNKFPNRKSLAEQDVFIPTFWTDVKDRKHPGFEIEKLLTAHLLPLPIDHRYNLGDMERMVRLIKHLP</sequence>
<dbReference type="RefSeq" id="WP_119051436.1">
    <property type="nucleotide sequence ID" value="NZ_CP032157.1"/>
</dbReference>
<accession>A0A3B7MV92</accession>
<dbReference type="InterPro" id="IPR015424">
    <property type="entry name" value="PyrdxlP-dep_Trfase"/>
</dbReference>
<dbReference type="Proteomes" id="UP000263900">
    <property type="component" value="Chromosome"/>
</dbReference>
<dbReference type="EMBL" id="CP032157">
    <property type="protein sequence ID" value="AXY75555.1"/>
    <property type="molecule type" value="Genomic_DNA"/>
</dbReference>